<dbReference type="EMBL" id="KI394223">
    <property type="protein sequence ID" value="ERN04479.1"/>
    <property type="molecule type" value="Genomic_DNA"/>
</dbReference>
<dbReference type="STRING" id="13333.W1P9V2"/>
<reference evidence="3" key="1">
    <citation type="journal article" date="2013" name="Science">
        <title>The Amborella genome and the evolution of flowering plants.</title>
        <authorList>
            <consortium name="Amborella Genome Project"/>
        </authorList>
    </citation>
    <scope>NUCLEOTIDE SEQUENCE [LARGE SCALE GENOMIC DNA]</scope>
</reference>
<organism evidence="2 3">
    <name type="scientific">Amborella trichopoda</name>
    <dbReference type="NCBI Taxonomy" id="13333"/>
    <lineage>
        <taxon>Eukaryota</taxon>
        <taxon>Viridiplantae</taxon>
        <taxon>Streptophyta</taxon>
        <taxon>Embryophyta</taxon>
        <taxon>Tracheophyta</taxon>
        <taxon>Spermatophyta</taxon>
        <taxon>Magnoliopsida</taxon>
        <taxon>Amborellales</taxon>
        <taxon>Amborellaceae</taxon>
        <taxon>Amborella</taxon>
    </lineage>
</organism>
<dbReference type="KEGG" id="atr:18432644"/>
<dbReference type="eggNOG" id="ENOG502QU3Q">
    <property type="taxonomic scope" value="Eukaryota"/>
</dbReference>
<evidence type="ECO:0000313" key="3">
    <source>
        <dbReference type="Proteomes" id="UP000017836"/>
    </source>
</evidence>
<protein>
    <recommendedName>
        <fullName evidence="4">Aspartate racemase</fullName>
    </recommendedName>
</protein>
<dbReference type="GO" id="GO:0047661">
    <property type="term" value="F:amino-acid racemase activity"/>
    <property type="evidence" value="ECO:0007669"/>
    <property type="project" value="InterPro"/>
</dbReference>
<keyword evidence="3" id="KW-1185">Reference proteome</keyword>
<dbReference type="AlphaFoldDB" id="W1P9V2"/>
<dbReference type="InterPro" id="IPR015942">
    <property type="entry name" value="Asp/Glu/hydantoin_racemase"/>
</dbReference>
<sequence>MSVRTLNYPFQLVNSVNNQRNPIKPRAPNPTFSVKSSILLRTDENTNLPDSDAIDGSLERGLSGSILNQLNTVGIVGGVSATSTLNFLKRIVGWSSVDGEETLPFVLCNNPELNRELSNRERGKARANFDSEAIVKKLRRKREFLERSGARCIVMPCHFSHSWHSEVSEGCSVPFLNMAECVTSELKEADLKPIEAGSCLRIGLLAPEATLNAGFYQEQLQSQGFEVVLPDKATMEHTMFPAMEALRRKDIEGGRNLLRIAFRVLLVRAVNTVVLASDDMLGLLPKDDPLLKKCVDPMDALARATVNWARTQGNRA</sequence>
<dbReference type="OrthoDB" id="187836at2759"/>
<dbReference type="Gene3D" id="3.40.50.1860">
    <property type="match status" value="2"/>
</dbReference>
<dbReference type="Proteomes" id="UP000017836">
    <property type="component" value="Unassembled WGS sequence"/>
</dbReference>
<evidence type="ECO:0000256" key="1">
    <source>
        <dbReference type="ARBA" id="ARBA00023235"/>
    </source>
</evidence>
<evidence type="ECO:0008006" key="4">
    <source>
        <dbReference type="Google" id="ProtNLM"/>
    </source>
</evidence>
<dbReference type="OMA" id="NTAHHWF"/>
<dbReference type="InterPro" id="IPR001920">
    <property type="entry name" value="Asp/Glu_race"/>
</dbReference>
<accession>W1P9V2</accession>
<evidence type="ECO:0000313" key="2">
    <source>
        <dbReference type="EMBL" id="ERN04479.1"/>
    </source>
</evidence>
<keyword evidence="1" id="KW-0413">Isomerase</keyword>
<gene>
    <name evidence="2" type="ORF">AMTR_s00081p00021610</name>
</gene>
<name>W1P9V2_AMBTC</name>
<dbReference type="SUPFAM" id="SSF53681">
    <property type="entry name" value="Aspartate/glutamate racemase"/>
    <property type="match status" value="2"/>
</dbReference>
<proteinExistence type="predicted"/>
<dbReference type="PANTHER" id="PTHR21198">
    <property type="entry name" value="GLUTAMATE RACEMASE"/>
    <property type="match status" value="1"/>
</dbReference>
<dbReference type="HOGENOM" id="CLU_055360_0_0_1"/>
<dbReference type="Gramene" id="ERN04479">
    <property type="protein sequence ID" value="ERN04479"/>
    <property type="gene ID" value="AMTR_s00081p00021610"/>
</dbReference>
<dbReference type="Pfam" id="PF01177">
    <property type="entry name" value="Asp_Glu_race"/>
    <property type="match status" value="1"/>
</dbReference>
<dbReference type="PANTHER" id="PTHR21198:SF7">
    <property type="entry name" value="ASPARTATE-GLUTAMATE RACEMASE FAMILY"/>
    <property type="match status" value="1"/>
</dbReference>